<dbReference type="AlphaFoldDB" id="A0A2S0MLZ8"/>
<dbReference type="SUPFAM" id="SSF55729">
    <property type="entry name" value="Acyl-CoA N-acyltransferases (Nat)"/>
    <property type="match status" value="1"/>
</dbReference>
<evidence type="ECO:0000256" key="2">
    <source>
        <dbReference type="ARBA" id="ARBA00023315"/>
    </source>
</evidence>
<dbReference type="RefSeq" id="WP_106471216.1">
    <property type="nucleotide sequence ID" value="NZ_CP027665.1"/>
</dbReference>
<sequence>MTASIRQAVRSDAERLDAALAALAGDLGDPYRATPAGLERAGWGRAPAFRAQIAEAGTDLAGLALYSPGLSTVMGGPGLYVSDLWVAPGHRSDGLGQRLLAAAFADAAHVWGACFLRLQVYDRSPAARRFYDRLGFVPSTGHTDLFLDEAGCAALKGET</sequence>
<protein>
    <submittedName>
        <fullName evidence="4">GNAT family N-acetyltransferase</fullName>
    </submittedName>
</protein>
<keyword evidence="1 4" id="KW-0808">Transferase</keyword>
<evidence type="ECO:0000313" key="4">
    <source>
        <dbReference type="EMBL" id="AVO36902.1"/>
    </source>
</evidence>
<gene>
    <name evidence="4" type="ORF">C6Y53_03795</name>
</gene>
<keyword evidence="2" id="KW-0012">Acyltransferase</keyword>
<evidence type="ECO:0000259" key="3">
    <source>
        <dbReference type="PROSITE" id="PS51186"/>
    </source>
</evidence>
<name>A0A2S0MLZ8_9RHOB</name>
<organism evidence="4 5">
    <name type="scientific">Pukyongiella litopenaei</name>
    <dbReference type="NCBI Taxonomy" id="2605946"/>
    <lineage>
        <taxon>Bacteria</taxon>
        <taxon>Pseudomonadati</taxon>
        <taxon>Pseudomonadota</taxon>
        <taxon>Alphaproteobacteria</taxon>
        <taxon>Rhodobacterales</taxon>
        <taxon>Paracoccaceae</taxon>
        <taxon>Pukyongiella</taxon>
    </lineage>
</organism>
<reference evidence="5" key="1">
    <citation type="submission" date="2018-03" db="EMBL/GenBank/DDBJ databases">
        <title>Genomic analysis of the strain SH-1 isolated from shrimp intestine.</title>
        <authorList>
            <person name="Kim Y.-S."/>
            <person name="Kim S.-E."/>
            <person name="Kim K.-H."/>
        </authorList>
    </citation>
    <scope>NUCLEOTIDE SEQUENCE [LARGE SCALE GENOMIC DNA]</scope>
    <source>
        <strain evidence="5">SH-1</strain>
    </source>
</reference>
<dbReference type="Proteomes" id="UP000237655">
    <property type="component" value="Chromosome"/>
</dbReference>
<evidence type="ECO:0000313" key="5">
    <source>
        <dbReference type="Proteomes" id="UP000237655"/>
    </source>
</evidence>
<dbReference type="EMBL" id="CP027665">
    <property type="protein sequence ID" value="AVO36902.1"/>
    <property type="molecule type" value="Genomic_DNA"/>
</dbReference>
<evidence type="ECO:0000256" key="1">
    <source>
        <dbReference type="ARBA" id="ARBA00022679"/>
    </source>
</evidence>
<dbReference type="InterPro" id="IPR016181">
    <property type="entry name" value="Acyl_CoA_acyltransferase"/>
</dbReference>
<feature type="domain" description="N-acetyltransferase" evidence="3">
    <location>
        <begin position="3"/>
        <end position="158"/>
    </location>
</feature>
<dbReference type="PROSITE" id="PS51186">
    <property type="entry name" value="GNAT"/>
    <property type="match status" value="1"/>
</dbReference>
<dbReference type="PANTHER" id="PTHR43877">
    <property type="entry name" value="AMINOALKYLPHOSPHONATE N-ACETYLTRANSFERASE-RELATED-RELATED"/>
    <property type="match status" value="1"/>
</dbReference>
<accession>A0A2S0MLZ8</accession>
<proteinExistence type="predicted"/>
<dbReference type="PANTHER" id="PTHR43877:SF2">
    <property type="entry name" value="AMINOALKYLPHOSPHONATE N-ACETYLTRANSFERASE-RELATED"/>
    <property type="match status" value="1"/>
</dbReference>
<dbReference type="KEGG" id="thas:C6Y53_03795"/>
<keyword evidence="5" id="KW-1185">Reference proteome</keyword>
<dbReference type="InterPro" id="IPR050832">
    <property type="entry name" value="Bact_Acetyltransf"/>
</dbReference>
<dbReference type="Gene3D" id="3.40.630.30">
    <property type="match status" value="1"/>
</dbReference>
<dbReference type="GO" id="GO:0016747">
    <property type="term" value="F:acyltransferase activity, transferring groups other than amino-acyl groups"/>
    <property type="evidence" value="ECO:0007669"/>
    <property type="project" value="InterPro"/>
</dbReference>
<dbReference type="Pfam" id="PF00583">
    <property type="entry name" value="Acetyltransf_1"/>
    <property type="match status" value="1"/>
</dbReference>
<dbReference type="InterPro" id="IPR000182">
    <property type="entry name" value="GNAT_dom"/>
</dbReference>